<dbReference type="InterPro" id="IPR022085">
    <property type="entry name" value="OpdG"/>
</dbReference>
<evidence type="ECO:0000313" key="1">
    <source>
        <dbReference type="EMBL" id="KAF2815130.1"/>
    </source>
</evidence>
<evidence type="ECO:0000313" key="2">
    <source>
        <dbReference type="Proteomes" id="UP000504636"/>
    </source>
</evidence>
<protein>
    <submittedName>
        <fullName evidence="1 3">Uncharacterized protein</fullName>
    </submittedName>
</protein>
<dbReference type="Pfam" id="PF12311">
    <property type="entry name" value="DUF3632"/>
    <property type="match status" value="1"/>
</dbReference>
<organism evidence="1">
    <name type="scientific">Mytilinidion resinicola</name>
    <dbReference type="NCBI Taxonomy" id="574789"/>
    <lineage>
        <taxon>Eukaryota</taxon>
        <taxon>Fungi</taxon>
        <taxon>Dikarya</taxon>
        <taxon>Ascomycota</taxon>
        <taxon>Pezizomycotina</taxon>
        <taxon>Dothideomycetes</taxon>
        <taxon>Pleosporomycetidae</taxon>
        <taxon>Mytilinidiales</taxon>
        <taxon>Mytilinidiaceae</taxon>
        <taxon>Mytilinidion</taxon>
    </lineage>
</organism>
<reference evidence="3" key="3">
    <citation type="submission" date="2025-04" db="UniProtKB">
        <authorList>
            <consortium name="RefSeq"/>
        </authorList>
    </citation>
    <scope>IDENTIFICATION</scope>
    <source>
        <strain evidence="3">CBS 304.34</strain>
    </source>
</reference>
<dbReference type="EMBL" id="MU003694">
    <property type="protein sequence ID" value="KAF2815130.1"/>
    <property type="molecule type" value="Genomic_DNA"/>
</dbReference>
<gene>
    <name evidence="1 3" type="ORF">BDZ99DRAFT_567027</name>
</gene>
<sequence length="303" mass="34089">MTFTMATEVPSTDEATQIDQLGPLRNWSRPEMDDPAYQTLLSYVSGSLALDDAINALAAPIERAYSDPPQAKEAAERSDNEVSAEGLLWGLWYSVLHTAKRNSWRNATAHDRLLALVKGLKARADPPRPDPMPEKLEGNWIWESGVLWSELLMIGPATRESWNDVPREDYEVSVAEIYAWTNVNSFVARLTAEGIADFVIYSGWMIKMMLEVLQQKKGRVPKGTRLDAVVPPAAVWILQAGSTVRDHGASENKKHSIKSSFYEERWVNGKKAFEEVLERDDVSEETKEIARKAFAKVEELDQI</sequence>
<name>A0A6A6Z2A3_9PEZI</name>
<reference evidence="1 3" key="1">
    <citation type="journal article" date="2020" name="Stud. Mycol.">
        <title>101 Dothideomycetes genomes: a test case for predicting lifestyles and emergence of pathogens.</title>
        <authorList>
            <person name="Haridas S."/>
            <person name="Albert R."/>
            <person name="Binder M."/>
            <person name="Bloem J."/>
            <person name="Labutti K."/>
            <person name="Salamov A."/>
            <person name="Andreopoulos B."/>
            <person name="Baker S."/>
            <person name="Barry K."/>
            <person name="Bills G."/>
            <person name="Bluhm B."/>
            <person name="Cannon C."/>
            <person name="Castanera R."/>
            <person name="Culley D."/>
            <person name="Daum C."/>
            <person name="Ezra D."/>
            <person name="Gonzalez J."/>
            <person name="Henrissat B."/>
            <person name="Kuo A."/>
            <person name="Liang C."/>
            <person name="Lipzen A."/>
            <person name="Lutzoni F."/>
            <person name="Magnuson J."/>
            <person name="Mondo S."/>
            <person name="Nolan M."/>
            <person name="Ohm R."/>
            <person name="Pangilinan J."/>
            <person name="Park H.-J."/>
            <person name="Ramirez L."/>
            <person name="Alfaro M."/>
            <person name="Sun H."/>
            <person name="Tritt A."/>
            <person name="Yoshinaga Y."/>
            <person name="Zwiers L.-H."/>
            <person name="Turgeon B."/>
            <person name="Goodwin S."/>
            <person name="Spatafora J."/>
            <person name="Crous P."/>
            <person name="Grigoriev I."/>
        </authorList>
    </citation>
    <scope>NUCLEOTIDE SEQUENCE</scope>
    <source>
        <strain evidence="1 3">CBS 304.34</strain>
    </source>
</reference>
<proteinExistence type="predicted"/>
<dbReference type="GeneID" id="54468540"/>
<reference evidence="3" key="2">
    <citation type="submission" date="2020-04" db="EMBL/GenBank/DDBJ databases">
        <authorList>
            <consortium name="NCBI Genome Project"/>
        </authorList>
    </citation>
    <scope>NUCLEOTIDE SEQUENCE</scope>
    <source>
        <strain evidence="3">CBS 304.34</strain>
    </source>
</reference>
<dbReference type="AlphaFoldDB" id="A0A6A6Z2A3"/>
<dbReference type="InterPro" id="IPR053204">
    <property type="entry name" value="Oxopyrrolidines_Biosynth-assoc"/>
</dbReference>
<evidence type="ECO:0000313" key="3">
    <source>
        <dbReference type="RefSeq" id="XP_033582094.1"/>
    </source>
</evidence>
<dbReference type="Proteomes" id="UP000504636">
    <property type="component" value="Unplaced"/>
</dbReference>
<dbReference type="RefSeq" id="XP_033582094.1">
    <property type="nucleotide sequence ID" value="XM_033727647.1"/>
</dbReference>
<accession>A0A6A6Z2A3</accession>
<keyword evidence="2" id="KW-1185">Reference proteome</keyword>
<dbReference type="PANTHER" id="PTHR38797:SF4">
    <property type="entry name" value="NUCLEAR PORE COMPLEX PROTEIN NUP85"/>
    <property type="match status" value="1"/>
</dbReference>
<dbReference type="OrthoDB" id="3350591at2759"/>
<dbReference type="PANTHER" id="PTHR38797">
    <property type="entry name" value="NUCLEAR PORE COMPLEX PROTEIN NUP85-RELATED"/>
    <property type="match status" value="1"/>
</dbReference>